<keyword evidence="2" id="KW-0472">Membrane</keyword>
<dbReference type="Proteomes" id="UP000663862">
    <property type="component" value="Unassembled WGS sequence"/>
</dbReference>
<gene>
    <name evidence="7" type="ORF">FME351_LOCUS28608</name>
    <name evidence="5" type="ORF">GRG538_LOCUS14567</name>
    <name evidence="8" type="ORF">HFQ381_LOCUS21690</name>
    <name evidence="6" type="ORF">KIK155_LOCUS14090</name>
    <name evidence="3" type="ORF">LUA448_LOCUS4157</name>
    <name evidence="10" type="ORF">QYT958_LOCUS3546</name>
    <name evidence="4" type="ORF">TIS948_LOCUS16293</name>
    <name evidence="12" type="ORF">TOA249_LOCUS20267</name>
    <name evidence="11" type="ORF">TSG867_LOCUS20251</name>
    <name evidence="9" type="ORF">UJA718_LOCUS22998</name>
</gene>
<keyword evidence="2" id="KW-1133">Transmembrane helix</keyword>
<reference evidence="4" key="1">
    <citation type="submission" date="2021-02" db="EMBL/GenBank/DDBJ databases">
        <authorList>
            <person name="Nowell W R."/>
        </authorList>
    </citation>
    <scope>NUCLEOTIDE SEQUENCE</scope>
</reference>
<dbReference type="Proteomes" id="UP000663833">
    <property type="component" value="Unassembled WGS sequence"/>
</dbReference>
<dbReference type="Proteomes" id="UP000663873">
    <property type="component" value="Unassembled WGS sequence"/>
</dbReference>
<evidence type="ECO:0000313" key="6">
    <source>
        <dbReference type="EMBL" id="CAF3474833.1"/>
    </source>
</evidence>
<comment type="caution">
    <text evidence="4">The sequence shown here is derived from an EMBL/GenBank/DDBJ whole genome shotgun (WGS) entry which is preliminary data.</text>
</comment>
<evidence type="ECO:0000313" key="14">
    <source>
        <dbReference type="Proteomes" id="UP000663873"/>
    </source>
</evidence>
<dbReference type="Proteomes" id="UP000663848">
    <property type="component" value="Unassembled WGS sequence"/>
</dbReference>
<dbReference type="EMBL" id="CAJNYT010002208">
    <property type="protein sequence ID" value="CAF3455773.1"/>
    <property type="molecule type" value="Genomic_DNA"/>
</dbReference>
<dbReference type="EMBL" id="CAJOBR010000254">
    <property type="protein sequence ID" value="CAF4487180.1"/>
    <property type="molecule type" value="Genomic_DNA"/>
</dbReference>
<dbReference type="Proteomes" id="UP000663851">
    <property type="component" value="Unassembled WGS sequence"/>
</dbReference>
<keyword evidence="14" id="KW-1185">Reference proteome</keyword>
<feature type="transmembrane region" description="Helical" evidence="2">
    <location>
        <begin position="12"/>
        <end position="32"/>
    </location>
</feature>
<evidence type="ECO:0000313" key="8">
    <source>
        <dbReference type="EMBL" id="CAF4422328.1"/>
    </source>
</evidence>
<dbReference type="Proteomes" id="UP000663825">
    <property type="component" value="Unassembled WGS sequence"/>
</dbReference>
<dbReference type="EMBL" id="CAJOBS010001648">
    <property type="protein sequence ID" value="CAF4749427.1"/>
    <property type="molecule type" value="Genomic_DNA"/>
</dbReference>
<dbReference type="EMBL" id="CAJOBQ010001469">
    <property type="protein sequence ID" value="CAF4490205.1"/>
    <property type="molecule type" value="Genomic_DNA"/>
</dbReference>
<dbReference type="AlphaFoldDB" id="A0A817S6E7"/>
<evidence type="ECO:0000313" key="7">
    <source>
        <dbReference type="EMBL" id="CAF3714160.1"/>
    </source>
</evidence>
<evidence type="ECO:0000313" key="9">
    <source>
        <dbReference type="EMBL" id="CAF4454076.1"/>
    </source>
</evidence>
<evidence type="ECO:0000313" key="12">
    <source>
        <dbReference type="EMBL" id="CAF4749427.1"/>
    </source>
</evidence>
<dbReference type="EMBL" id="CAJNYD010000256">
    <property type="protein sequence ID" value="CAF3238845.1"/>
    <property type="molecule type" value="Genomic_DNA"/>
</dbReference>
<accession>A0A817S6E7</accession>
<evidence type="ECO:0000313" key="11">
    <source>
        <dbReference type="EMBL" id="CAF4490205.1"/>
    </source>
</evidence>
<organism evidence="4 13">
    <name type="scientific">Rotaria socialis</name>
    <dbReference type="NCBI Taxonomy" id="392032"/>
    <lineage>
        <taxon>Eukaryota</taxon>
        <taxon>Metazoa</taxon>
        <taxon>Spiralia</taxon>
        <taxon>Gnathifera</taxon>
        <taxon>Rotifera</taxon>
        <taxon>Eurotatoria</taxon>
        <taxon>Bdelloidea</taxon>
        <taxon>Philodinida</taxon>
        <taxon>Philodinidae</taxon>
        <taxon>Rotaria</taxon>
    </lineage>
</organism>
<proteinExistence type="predicted"/>
<dbReference type="Proteomes" id="UP000663865">
    <property type="component" value="Unassembled WGS sequence"/>
</dbReference>
<dbReference type="Proteomes" id="UP000663838">
    <property type="component" value="Unassembled WGS sequence"/>
</dbReference>
<evidence type="ECO:0000313" key="5">
    <source>
        <dbReference type="EMBL" id="CAF3455773.1"/>
    </source>
</evidence>
<evidence type="ECO:0000256" key="1">
    <source>
        <dbReference type="SAM" id="MobiDB-lite"/>
    </source>
</evidence>
<evidence type="ECO:0000313" key="10">
    <source>
        <dbReference type="EMBL" id="CAF4487180.1"/>
    </source>
</evidence>
<dbReference type="EMBL" id="CAJNYV010002389">
    <property type="protein sequence ID" value="CAF3474833.1"/>
    <property type="molecule type" value="Genomic_DNA"/>
</dbReference>
<protein>
    <submittedName>
        <fullName evidence="4">Uncharacterized protein</fullName>
    </submittedName>
</protein>
<feature type="region of interest" description="Disordered" evidence="1">
    <location>
        <begin position="80"/>
        <end position="103"/>
    </location>
</feature>
<evidence type="ECO:0000313" key="3">
    <source>
        <dbReference type="EMBL" id="CAF3238845.1"/>
    </source>
</evidence>
<dbReference type="EMBL" id="CAJOBP010004885">
    <property type="protein sequence ID" value="CAF4454076.1"/>
    <property type="molecule type" value="Genomic_DNA"/>
</dbReference>
<dbReference type="EMBL" id="CAJOBO010001970">
    <property type="protein sequence ID" value="CAF4422328.1"/>
    <property type="molecule type" value="Genomic_DNA"/>
</dbReference>
<dbReference type="OrthoDB" id="9986035at2759"/>
<evidence type="ECO:0000313" key="4">
    <source>
        <dbReference type="EMBL" id="CAF3270387.1"/>
    </source>
</evidence>
<dbReference type="Proteomes" id="UP000663872">
    <property type="component" value="Unassembled WGS sequence"/>
</dbReference>
<evidence type="ECO:0000313" key="13">
    <source>
        <dbReference type="Proteomes" id="UP000663825"/>
    </source>
</evidence>
<sequence length="103" mass="11388">MPLPSDPRYDFIPTASIIAFVFVGVFMVISLIGRCLALNQSTIHSGQNLDLVIFRAPPKANPPQQRARPLADMQYGANNNREQRTTLDAPMTPVTVQRGPKNL</sequence>
<dbReference type="EMBL" id="CAJNYU010003950">
    <property type="protein sequence ID" value="CAF3714160.1"/>
    <property type="molecule type" value="Genomic_DNA"/>
</dbReference>
<name>A0A817S6E7_9BILA</name>
<dbReference type="EMBL" id="CAJNXB010002677">
    <property type="protein sequence ID" value="CAF3270387.1"/>
    <property type="molecule type" value="Genomic_DNA"/>
</dbReference>
<keyword evidence="2" id="KW-0812">Transmembrane</keyword>
<evidence type="ECO:0000256" key="2">
    <source>
        <dbReference type="SAM" id="Phobius"/>
    </source>
</evidence>
<dbReference type="Proteomes" id="UP000663869">
    <property type="component" value="Unassembled WGS sequence"/>
</dbReference>